<evidence type="ECO:0000313" key="2">
    <source>
        <dbReference type="Proteomes" id="UP001164539"/>
    </source>
</evidence>
<reference evidence="1 2" key="1">
    <citation type="journal article" date="2023" name="Science">
        <title>Complex scaffold remodeling in plant triterpene biosynthesis.</title>
        <authorList>
            <person name="De La Pena R."/>
            <person name="Hodgson H."/>
            <person name="Liu J.C."/>
            <person name="Stephenson M.J."/>
            <person name="Martin A.C."/>
            <person name="Owen C."/>
            <person name="Harkess A."/>
            <person name="Leebens-Mack J."/>
            <person name="Jimenez L.E."/>
            <person name="Osbourn A."/>
            <person name="Sattely E.S."/>
        </authorList>
    </citation>
    <scope>NUCLEOTIDE SEQUENCE [LARGE SCALE GENOMIC DNA]</scope>
    <source>
        <strain evidence="2">cv. JPN11</strain>
        <tissue evidence="1">Leaf</tissue>
    </source>
</reference>
<accession>A0ACC1XTM3</accession>
<gene>
    <name evidence="1" type="ORF">OWV82_012766</name>
</gene>
<keyword evidence="2" id="KW-1185">Reference proteome</keyword>
<dbReference type="EMBL" id="CM051400">
    <property type="protein sequence ID" value="KAJ4714252.1"/>
    <property type="molecule type" value="Genomic_DNA"/>
</dbReference>
<name>A0ACC1XTM3_MELAZ</name>
<protein>
    <submittedName>
        <fullName evidence="1">B-box zinc finger family protein</fullName>
    </submittedName>
</protein>
<organism evidence="1 2">
    <name type="scientific">Melia azedarach</name>
    <name type="common">Chinaberry tree</name>
    <dbReference type="NCBI Taxonomy" id="155640"/>
    <lineage>
        <taxon>Eukaryota</taxon>
        <taxon>Viridiplantae</taxon>
        <taxon>Streptophyta</taxon>
        <taxon>Embryophyta</taxon>
        <taxon>Tracheophyta</taxon>
        <taxon>Spermatophyta</taxon>
        <taxon>Magnoliopsida</taxon>
        <taxon>eudicotyledons</taxon>
        <taxon>Gunneridae</taxon>
        <taxon>Pentapetalae</taxon>
        <taxon>rosids</taxon>
        <taxon>malvids</taxon>
        <taxon>Sapindales</taxon>
        <taxon>Meliaceae</taxon>
        <taxon>Melia</taxon>
    </lineage>
</organism>
<comment type="caution">
    <text evidence="1">The sequence shown here is derived from an EMBL/GenBank/DDBJ whole genome shotgun (WGS) entry which is preliminary data.</text>
</comment>
<proteinExistence type="predicted"/>
<dbReference type="Proteomes" id="UP001164539">
    <property type="component" value="Chromosome 7"/>
</dbReference>
<evidence type="ECO:0000313" key="1">
    <source>
        <dbReference type="EMBL" id="KAJ4714252.1"/>
    </source>
</evidence>
<sequence>MRVICDFCEGAAAVVFCPDYKIALCGSCDLAAHDGKVCSHMRLSLVDNGKYPLCEICDRAQAFFHCEKDCISLCINCDALVHNGARKRAHSRFLVLRQQALRTDVACAQNFPPPEPETKAESREGTSQPPLKLEEEVNSEEQNLCVPRVPVAKPKRNGRMRCSPMVGTRFKFLDLNMKPRQSNIFKNRKKK</sequence>